<dbReference type="KEGG" id="hsd:SD1D_0915"/>
<gene>
    <name evidence="3" type="ORF">SD1D_0915</name>
</gene>
<evidence type="ECO:0000313" key="3">
    <source>
        <dbReference type="EMBL" id="CUH92462.1"/>
    </source>
</evidence>
<dbReference type="Pfam" id="PF02272">
    <property type="entry name" value="DHHA1"/>
    <property type="match status" value="1"/>
</dbReference>
<name>A0A0K8J4Q7_9FIRM</name>
<sequence>MSIINLENITKELIAAKKIAIAGHIRPDGDCIGSCTALYLYLMNNCHELGIEQVDVYLEPFGEEFNILPGTDKIRHSYDYDESYDLFISLDSSSLDRIGNAIRYFNSAKRKISIDHHITNENYADVNHVVANASSTCEVLYNLMNEDKINEDIAMCLYVGIIHDTGIFRHSSTSDKTMEIAAALIRKGINFTRLIDETFIQKTYTQLQVLGRCLTESVLLLEGKIIVSHISKKTIDFYGLAYTDLNGIIDQLRTAKNTEVAVFIYETDFNEHKVSLRSNGIVDVSKIAHLFGGGGHVKAAGYSMVGTVDDVIIKLLPQIKAQLT</sequence>
<keyword evidence="4" id="KW-1185">Reference proteome</keyword>
<feature type="domain" description="DHHA1" evidence="2">
    <location>
        <begin position="239"/>
        <end position="305"/>
    </location>
</feature>
<evidence type="ECO:0000259" key="1">
    <source>
        <dbReference type="Pfam" id="PF01368"/>
    </source>
</evidence>
<feature type="domain" description="DDH" evidence="1">
    <location>
        <begin position="18"/>
        <end position="161"/>
    </location>
</feature>
<protein>
    <submittedName>
        <fullName evidence="3">Uncharacterized protein</fullName>
    </submittedName>
</protein>
<dbReference type="Gene3D" id="3.90.1640.10">
    <property type="entry name" value="inorganic pyrophosphatase (n-terminal core)"/>
    <property type="match status" value="1"/>
</dbReference>
<proteinExistence type="predicted"/>
<dbReference type="Proteomes" id="UP000196053">
    <property type="component" value="Chromosome I"/>
</dbReference>
<evidence type="ECO:0000313" key="4">
    <source>
        <dbReference type="Proteomes" id="UP000196053"/>
    </source>
</evidence>
<evidence type="ECO:0000259" key="2">
    <source>
        <dbReference type="Pfam" id="PF02272"/>
    </source>
</evidence>
<dbReference type="GO" id="GO:0003676">
    <property type="term" value="F:nucleic acid binding"/>
    <property type="evidence" value="ECO:0007669"/>
    <property type="project" value="InterPro"/>
</dbReference>
<dbReference type="InterPro" id="IPR003156">
    <property type="entry name" value="DHHA1_dom"/>
</dbReference>
<dbReference type="OrthoDB" id="9803668at2"/>
<dbReference type="Gene3D" id="3.10.310.30">
    <property type="match status" value="1"/>
</dbReference>
<reference evidence="4" key="1">
    <citation type="submission" date="2015-09" db="EMBL/GenBank/DDBJ databases">
        <authorList>
            <person name="Wibberg D."/>
        </authorList>
    </citation>
    <scope>NUCLEOTIDE SEQUENCE [LARGE SCALE GENOMIC DNA]</scope>
    <source>
        <strain evidence="4">SD1D</strain>
    </source>
</reference>
<organism evidence="3 4">
    <name type="scientific">Herbinix luporum</name>
    <dbReference type="NCBI Taxonomy" id="1679721"/>
    <lineage>
        <taxon>Bacteria</taxon>
        <taxon>Bacillati</taxon>
        <taxon>Bacillota</taxon>
        <taxon>Clostridia</taxon>
        <taxon>Lachnospirales</taxon>
        <taxon>Lachnospiraceae</taxon>
        <taxon>Herbinix</taxon>
    </lineage>
</organism>
<dbReference type="Pfam" id="PF01368">
    <property type="entry name" value="DHH"/>
    <property type="match status" value="1"/>
</dbReference>
<dbReference type="InterPro" id="IPR051319">
    <property type="entry name" value="Oligoribo/pAp-PDE_c-di-AMP_PDE"/>
</dbReference>
<dbReference type="SUPFAM" id="SSF64182">
    <property type="entry name" value="DHH phosphoesterases"/>
    <property type="match status" value="1"/>
</dbReference>
<dbReference type="RefSeq" id="WP_058257826.1">
    <property type="nucleotide sequence ID" value="NZ_DUPS01000036.1"/>
</dbReference>
<accession>A0A0K8J4Q7</accession>
<dbReference type="EMBL" id="LN879430">
    <property type="protein sequence ID" value="CUH92462.1"/>
    <property type="molecule type" value="Genomic_DNA"/>
</dbReference>
<dbReference type="InterPro" id="IPR001667">
    <property type="entry name" value="DDH_dom"/>
</dbReference>
<dbReference type="InterPro" id="IPR038763">
    <property type="entry name" value="DHH_sf"/>
</dbReference>
<dbReference type="PANTHER" id="PTHR47618:SF1">
    <property type="entry name" value="BIFUNCTIONAL OLIGORIBONUCLEASE AND PAP PHOSPHATASE NRNA"/>
    <property type="match status" value="1"/>
</dbReference>
<dbReference type="AlphaFoldDB" id="A0A0K8J4Q7"/>
<dbReference type="PANTHER" id="PTHR47618">
    <property type="entry name" value="BIFUNCTIONAL OLIGORIBONUCLEASE AND PAP PHOSPHATASE NRNA"/>
    <property type="match status" value="1"/>
</dbReference>